<dbReference type="FunFam" id="1.10.8.50:FF:000003">
    <property type="entry name" value="Formamidopyrimidine-DNA glycosylase"/>
    <property type="match status" value="1"/>
</dbReference>
<keyword evidence="11 15" id="KW-0456">Lyase</keyword>
<dbReference type="GO" id="GO:0034039">
    <property type="term" value="F:8-oxo-7,8-dihydroguanine DNA N-glycosylase activity"/>
    <property type="evidence" value="ECO:0007669"/>
    <property type="project" value="TreeGrafter"/>
</dbReference>
<dbReference type="Gene3D" id="3.20.190.10">
    <property type="entry name" value="MutM-like, N-terminal"/>
    <property type="match status" value="1"/>
</dbReference>
<evidence type="ECO:0000256" key="15">
    <source>
        <dbReference type="HAMAP-Rule" id="MF_00103"/>
    </source>
</evidence>
<dbReference type="AlphaFoldDB" id="A0A9D2TCY0"/>
<evidence type="ECO:0000256" key="14">
    <source>
        <dbReference type="ARBA" id="ARBA00044632"/>
    </source>
</evidence>
<feature type="domain" description="FPG-type" evidence="16">
    <location>
        <begin position="240"/>
        <end position="274"/>
    </location>
</feature>
<evidence type="ECO:0000256" key="13">
    <source>
        <dbReference type="ARBA" id="ARBA00023295"/>
    </source>
</evidence>
<comment type="caution">
    <text evidence="18">The sequence shown here is derived from an EMBL/GenBank/DDBJ whole genome shotgun (WGS) entry which is preliminary data.</text>
</comment>
<proteinExistence type="inferred from homology"/>
<keyword evidence="8 15" id="KW-0862">Zinc</keyword>
<dbReference type="InterPro" id="IPR010979">
    <property type="entry name" value="Ribosomal_uS13-like_H2TH"/>
</dbReference>
<dbReference type="GO" id="GO:0003684">
    <property type="term" value="F:damaged DNA binding"/>
    <property type="evidence" value="ECO:0007669"/>
    <property type="project" value="InterPro"/>
</dbReference>
<dbReference type="SUPFAM" id="SSF46946">
    <property type="entry name" value="S13-like H2TH domain"/>
    <property type="match status" value="1"/>
</dbReference>
<evidence type="ECO:0000256" key="8">
    <source>
        <dbReference type="ARBA" id="ARBA00022833"/>
    </source>
</evidence>
<feature type="binding site" evidence="15">
    <location>
        <position position="93"/>
    </location>
    <ligand>
        <name>DNA</name>
        <dbReference type="ChEBI" id="CHEBI:16991"/>
    </ligand>
</feature>
<dbReference type="Pfam" id="PF01149">
    <property type="entry name" value="Fapy_DNA_glyco"/>
    <property type="match status" value="1"/>
</dbReference>
<keyword evidence="5 15" id="KW-0227">DNA damage</keyword>
<keyword evidence="13 15" id="KW-0326">Glycosidase</keyword>
<accession>A0A9D2TCY0</accession>
<keyword evidence="7 15" id="KW-0378">Hydrolase</keyword>
<dbReference type="PANTHER" id="PTHR22993:SF9">
    <property type="entry name" value="FORMAMIDOPYRIMIDINE-DNA GLYCOSYLASE"/>
    <property type="match status" value="1"/>
</dbReference>
<dbReference type="InterPro" id="IPR020629">
    <property type="entry name" value="FPG_Glyclase"/>
</dbReference>
<reference evidence="18" key="2">
    <citation type="submission" date="2021-04" db="EMBL/GenBank/DDBJ databases">
        <authorList>
            <person name="Gilroy R."/>
        </authorList>
    </citation>
    <scope>NUCLEOTIDE SEQUENCE</scope>
    <source>
        <strain evidence="18">ChiBcec2-3848</strain>
    </source>
</reference>
<dbReference type="GO" id="GO:0003690">
    <property type="term" value="F:double-stranded DNA binding"/>
    <property type="evidence" value="ECO:0007669"/>
    <property type="project" value="UniProtKB-ARBA"/>
</dbReference>
<evidence type="ECO:0000256" key="3">
    <source>
        <dbReference type="ARBA" id="ARBA00011245"/>
    </source>
</evidence>
<comment type="cofactor">
    <cofactor evidence="15">
        <name>Zn(2+)</name>
        <dbReference type="ChEBI" id="CHEBI:29105"/>
    </cofactor>
    <text evidence="15">Binds 1 zinc ion per subunit.</text>
</comment>
<dbReference type="EC" id="3.2.2.23" evidence="15"/>
<evidence type="ECO:0000313" key="19">
    <source>
        <dbReference type="Proteomes" id="UP000823886"/>
    </source>
</evidence>
<feature type="binding site" evidence="15">
    <location>
        <position position="112"/>
    </location>
    <ligand>
        <name>DNA</name>
        <dbReference type="ChEBI" id="CHEBI:16991"/>
    </ligand>
</feature>
<feature type="active site" description="Schiff-base intermediate with DNA" evidence="15">
    <location>
        <position position="2"/>
    </location>
</feature>
<dbReference type="Proteomes" id="UP000823886">
    <property type="component" value="Unassembled WGS sequence"/>
</dbReference>
<keyword evidence="10 15" id="KW-0234">DNA repair</keyword>
<evidence type="ECO:0000259" key="17">
    <source>
        <dbReference type="PROSITE" id="PS51068"/>
    </source>
</evidence>
<comment type="similarity">
    <text evidence="2 15">Belongs to the FPG family.</text>
</comment>
<keyword evidence="12 15" id="KW-0511">Multifunctional enzyme</keyword>
<dbReference type="SUPFAM" id="SSF81624">
    <property type="entry name" value="N-terminal domain of MutM-like DNA repair proteins"/>
    <property type="match status" value="1"/>
</dbReference>
<keyword evidence="4 15" id="KW-0479">Metal-binding</keyword>
<evidence type="ECO:0000259" key="16">
    <source>
        <dbReference type="PROSITE" id="PS51066"/>
    </source>
</evidence>
<dbReference type="PROSITE" id="PS51066">
    <property type="entry name" value="ZF_FPG_2"/>
    <property type="match status" value="1"/>
</dbReference>
<protein>
    <recommendedName>
        <fullName evidence="15">Formamidopyrimidine-DNA glycosylase</fullName>
        <shortName evidence="15">Fapy-DNA glycosylase</shortName>
        <ecNumber evidence="15">3.2.2.23</ecNumber>
    </recommendedName>
    <alternativeName>
        <fullName evidence="15">DNA-(apurinic or apyrimidinic site) lyase MutM</fullName>
        <shortName evidence="15">AP lyase MutM</shortName>
        <ecNumber evidence="15">4.2.99.18</ecNumber>
    </alternativeName>
</protein>
<evidence type="ECO:0000256" key="10">
    <source>
        <dbReference type="ARBA" id="ARBA00023204"/>
    </source>
</evidence>
<dbReference type="InterPro" id="IPR015886">
    <property type="entry name" value="H2TH_FPG"/>
</dbReference>
<dbReference type="InterPro" id="IPR015887">
    <property type="entry name" value="DNA_glyclase_Znf_dom_DNA_BS"/>
</dbReference>
<dbReference type="PROSITE" id="PS01242">
    <property type="entry name" value="ZF_FPG_1"/>
    <property type="match status" value="1"/>
</dbReference>
<dbReference type="GO" id="GO:0140078">
    <property type="term" value="F:class I DNA-(apurinic or apyrimidinic site) endonuclease activity"/>
    <property type="evidence" value="ECO:0007669"/>
    <property type="project" value="UniProtKB-EC"/>
</dbReference>
<dbReference type="InterPro" id="IPR035937">
    <property type="entry name" value="FPG_N"/>
</dbReference>
<keyword evidence="9 15" id="KW-0238">DNA-binding</keyword>
<feature type="active site" description="Proton donor; for delta-elimination activity" evidence="15">
    <location>
        <position position="264"/>
    </location>
</feature>
<comment type="catalytic activity">
    <reaction evidence="14 15">
        <text>2'-deoxyribonucleotide-(2'-deoxyribose 5'-phosphate)-2'-deoxyribonucleotide-DNA = a 3'-end 2'-deoxyribonucleotide-(2,3-dehydro-2,3-deoxyribose 5'-phosphate)-DNA + a 5'-end 5'-phospho-2'-deoxyribonucleoside-DNA + H(+)</text>
        <dbReference type="Rhea" id="RHEA:66592"/>
        <dbReference type="Rhea" id="RHEA-COMP:13180"/>
        <dbReference type="Rhea" id="RHEA-COMP:16897"/>
        <dbReference type="Rhea" id="RHEA-COMP:17067"/>
        <dbReference type="ChEBI" id="CHEBI:15378"/>
        <dbReference type="ChEBI" id="CHEBI:136412"/>
        <dbReference type="ChEBI" id="CHEBI:157695"/>
        <dbReference type="ChEBI" id="CHEBI:167181"/>
        <dbReference type="EC" id="4.2.99.18"/>
    </reaction>
</comment>
<reference evidence="18" key="1">
    <citation type="journal article" date="2021" name="PeerJ">
        <title>Extensive microbial diversity within the chicken gut microbiome revealed by metagenomics and culture.</title>
        <authorList>
            <person name="Gilroy R."/>
            <person name="Ravi A."/>
            <person name="Getino M."/>
            <person name="Pursley I."/>
            <person name="Horton D.L."/>
            <person name="Alikhan N.F."/>
            <person name="Baker D."/>
            <person name="Gharbi K."/>
            <person name="Hall N."/>
            <person name="Watson M."/>
            <person name="Adriaenssens E.M."/>
            <person name="Foster-Nyarko E."/>
            <person name="Jarju S."/>
            <person name="Secka A."/>
            <person name="Antonio M."/>
            <person name="Oren A."/>
            <person name="Chaudhuri R.R."/>
            <person name="La Ragione R."/>
            <person name="Hildebrand F."/>
            <person name="Pallen M.J."/>
        </authorList>
    </citation>
    <scope>NUCLEOTIDE SEQUENCE</scope>
    <source>
        <strain evidence="18">ChiBcec2-3848</strain>
    </source>
</reference>
<comment type="subunit">
    <text evidence="3 15">Monomer.</text>
</comment>
<dbReference type="Gene3D" id="1.10.8.50">
    <property type="match status" value="1"/>
</dbReference>
<dbReference type="HAMAP" id="MF_00103">
    <property type="entry name" value="Fapy_DNA_glycosyl"/>
    <property type="match status" value="1"/>
</dbReference>
<feature type="binding site" evidence="15">
    <location>
        <position position="155"/>
    </location>
    <ligand>
        <name>DNA</name>
        <dbReference type="ChEBI" id="CHEBI:16991"/>
    </ligand>
</feature>
<evidence type="ECO:0000313" key="18">
    <source>
        <dbReference type="EMBL" id="HJC63897.1"/>
    </source>
</evidence>
<evidence type="ECO:0000256" key="6">
    <source>
        <dbReference type="ARBA" id="ARBA00022771"/>
    </source>
</evidence>
<evidence type="ECO:0000256" key="4">
    <source>
        <dbReference type="ARBA" id="ARBA00022723"/>
    </source>
</evidence>
<dbReference type="CDD" id="cd08966">
    <property type="entry name" value="EcFpg-like_N"/>
    <property type="match status" value="1"/>
</dbReference>
<dbReference type="NCBIfam" id="NF002211">
    <property type="entry name" value="PRK01103.1"/>
    <property type="match status" value="1"/>
</dbReference>
<feature type="domain" description="Formamidopyrimidine-DNA glycosylase catalytic" evidence="17">
    <location>
        <begin position="2"/>
        <end position="115"/>
    </location>
</feature>
<evidence type="ECO:0000256" key="12">
    <source>
        <dbReference type="ARBA" id="ARBA00023268"/>
    </source>
</evidence>
<dbReference type="SMART" id="SM00898">
    <property type="entry name" value="Fapy_DNA_glyco"/>
    <property type="match status" value="1"/>
</dbReference>
<dbReference type="PANTHER" id="PTHR22993">
    <property type="entry name" value="FORMAMIDOPYRIMIDINE-DNA GLYCOSYLASE"/>
    <property type="match status" value="1"/>
</dbReference>
<organism evidence="18 19">
    <name type="scientific">Candidatus Blautia merdavium</name>
    <dbReference type="NCBI Taxonomy" id="2838494"/>
    <lineage>
        <taxon>Bacteria</taxon>
        <taxon>Bacillati</taxon>
        <taxon>Bacillota</taxon>
        <taxon>Clostridia</taxon>
        <taxon>Lachnospirales</taxon>
        <taxon>Lachnospiraceae</taxon>
        <taxon>Blautia</taxon>
    </lineage>
</organism>
<evidence type="ECO:0000256" key="11">
    <source>
        <dbReference type="ARBA" id="ARBA00023239"/>
    </source>
</evidence>
<dbReference type="GO" id="GO:0006284">
    <property type="term" value="P:base-excision repair"/>
    <property type="evidence" value="ECO:0007669"/>
    <property type="project" value="InterPro"/>
</dbReference>
<dbReference type="InterPro" id="IPR000214">
    <property type="entry name" value="Znf_DNA_glyclase/AP_lyase"/>
</dbReference>
<evidence type="ECO:0000256" key="7">
    <source>
        <dbReference type="ARBA" id="ARBA00022801"/>
    </source>
</evidence>
<evidence type="ECO:0000256" key="1">
    <source>
        <dbReference type="ARBA" id="ARBA00001668"/>
    </source>
</evidence>
<sequence length="276" mass="31614">MPELPEVETIRQILDPQIQGRTITKVTVHRQEVLAHPAADEFCRRVTGQTFAGMERRGKFLIARLTDGSRILLHLRMTGCLLLAPAEVPQEKHTHVIFHLENGRELRFSDTRRFGRFWLLGKEESDTYSGIEQLGPDPFDPCFSAQYLRTAFAKRKKKIKECLLDQRMIAGIGNIYSDEILFAAGICPSRPANTLTDDEWERLTAAIPERLSYFIEKNRITPEEYLETKGQDYRNTPFLQVYGQEGKPCPVCKEPLCKRIIGGRSSVYCPKCQKNP</sequence>
<dbReference type="InterPro" id="IPR010663">
    <property type="entry name" value="Znf_FPG/IleRS"/>
</dbReference>
<dbReference type="InterPro" id="IPR012319">
    <property type="entry name" value="FPG_cat"/>
</dbReference>
<dbReference type="Pfam" id="PF06831">
    <property type="entry name" value="H2TH"/>
    <property type="match status" value="1"/>
</dbReference>
<evidence type="ECO:0000256" key="9">
    <source>
        <dbReference type="ARBA" id="ARBA00023125"/>
    </source>
</evidence>
<dbReference type="Pfam" id="PF06827">
    <property type="entry name" value="zf-FPG_IleRS"/>
    <property type="match status" value="1"/>
</dbReference>
<feature type="active site" description="Proton donor; for beta-elimination activity" evidence="15">
    <location>
        <position position="59"/>
    </location>
</feature>
<comment type="catalytic activity">
    <reaction evidence="1 15">
        <text>Hydrolysis of DNA containing ring-opened 7-methylguanine residues, releasing 2,6-diamino-4-hydroxy-5-(N-methyl)formamidopyrimidine.</text>
        <dbReference type="EC" id="3.2.2.23"/>
    </reaction>
</comment>
<dbReference type="NCBIfam" id="TIGR00577">
    <property type="entry name" value="fpg"/>
    <property type="match status" value="1"/>
</dbReference>
<evidence type="ECO:0000256" key="2">
    <source>
        <dbReference type="ARBA" id="ARBA00009409"/>
    </source>
</evidence>
<dbReference type="EC" id="4.2.99.18" evidence="15"/>
<name>A0A9D2TCY0_9FIRM</name>
<gene>
    <name evidence="15 18" type="primary">mutM</name>
    <name evidence="15" type="synonym">fpg</name>
    <name evidence="18" type="ORF">H9753_09835</name>
</gene>
<dbReference type="GO" id="GO:0008270">
    <property type="term" value="F:zinc ion binding"/>
    <property type="evidence" value="ECO:0007669"/>
    <property type="project" value="UniProtKB-UniRule"/>
</dbReference>
<dbReference type="EMBL" id="DWVZ01000131">
    <property type="protein sequence ID" value="HJC63897.1"/>
    <property type="molecule type" value="Genomic_DNA"/>
</dbReference>
<comment type="function">
    <text evidence="15">Involved in base excision repair of DNA damaged by oxidation or by mutagenic agents. Acts as DNA glycosylase that recognizes and removes damaged bases. Has a preference for oxidized purines, such as 7,8-dihydro-8-oxoguanine (8-oxoG). Has AP (apurinic/apyrimidinic) lyase activity and introduces nicks in the DNA strand. Cleaves the DNA backbone by beta-delta elimination to generate a single-strand break at the site of the removed base with both 3'- and 5'-phosphates.</text>
</comment>
<keyword evidence="6 15" id="KW-0863">Zinc-finger</keyword>
<evidence type="ECO:0000256" key="5">
    <source>
        <dbReference type="ARBA" id="ARBA00022763"/>
    </source>
</evidence>
<feature type="active site" description="Proton donor" evidence="15">
    <location>
        <position position="3"/>
    </location>
</feature>
<dbReference type="SMART" id="SM01232">
    <property type="entry name" value="H2TH"/>
    <property type="match status" value="1"/>
</dbReference>
<dbReference type="PROSITE" id="PS51068">
    <property type="entry name" value="FPG_CAT"/>
    <property type="match status" value="1"/>
</dbReference>
<dbReference type="SUPFAM" id="SSF57716">
    <property type="entry name" value="Glucocorticoid receptor-like (DNA-binding domain)"/>
    <property type="match status" value="1"/>
</dbReference>